<feature type="region of interest" description="Disordered" evidence="1">
    <location>
        <begin position="382"/>
        <end position="402"/>
    </location>
</feature>
<comment type="caution">
    <text evidence="2">The sequence shown here is derived from an EMBL/GenBank/DDBJ whole genome shotgun (WGS) entry which is preliminary data.</text>
</comment>
<reference evidence="2" key="1">
    <citation type="submission" date="2023-07" db="EMBL/GenBank/DDBJ databases">
        <authorList>
            <consortium name="AG Swart"/>
            <person name="Singh M."/>
            <person name="Singh A."/>
            <person name="Seah K."/>
            <person name="Emmerich C."/>
        </authorList>
    </citation>
    <scope>NUCLEOTIDE SEQUENCE</scope>
    <source>
        <strain evidence="2">DP1</strain>
    </source>
</reference>
<evidence type="ECO:0000313" key="2">
    <source>
        <dbReference type="EMBL" id="CAI2368224.1"/>
    </source>
</evidence>
<organism evidence="2 3">
    <name type="scientific">Euplotes crassus</name>
    <dbReference type="NCBI Taxonomy" id="5936"/>
    <lineage>
        <taxon>Eukaryota</taxon>
        <taxon>Sar</taxon>
        <taxon>Alveolata</taxon>
        <taxon>Ciliophora</taxon>
        <taxon>Intramacronucleata</taxon>
        <taxon>Spirotrichea</taxon>
        <taxon>Hypotrichia</taxon>
        <taxon>Euplotida</taxon>
        <taxon>Euplotidae</taxon>
        <taxon>Moneuplotes</taxon>
    </lineage>
</organism>
<protein>
    <submittedName>
        <fullName evidence="2">Uncharacterized protein</fullName>
    </submittedName>
</protein>
<dbReference type="Proteomes" id="UP001295684">
    <property type="component" value="Unassembled WGS sequence"/>
</dbReference>
<sequence length="429" mass="49400">MLTRLNKRNHVSIYRMNSNVSSRSRISSKVISTRSRRASNKVLRRKTKKAMNHTIRGQSKGIMFIEDLGKHIITEIQGSSLASNLVSPNRKVFNEELDKSMEIVGTITNEEKTPKTVKFEQNIVPSSSQSTQGSIRSFRNNYFSLKRSKQMYKTTVAHQQNRKSRNILGAAGNSTYKTLQGHVSSSQNQQISSERSGFDLSRPGSVTSLFTACSVGNNMHSRNQNSLFGQHSSYNSGSLRSEEENEREIVQVIEENQTLGLANQRNQQRNCRGRIQPKKKIFRDMYLITEIESDLEMSKESLNEKSTDSTSLIAAPYQSLRKNLPKNSEVHCETLRLQSNLSTFQREVTTRSRNKQILETTQDFKCFYDRDVVSYKDKRPREMPYNLTKGDDDEDSDSEDVDNGKRYLKLHLEKTLTEELKPRRRFCFY</sequence>
<dbReference type="EMBL" id="CAMPGE010009355">
    <property type="protein sequence ID" value="CAI2368224.1"/>
    <property type="molecule type" value="Genomic_DNA"/>
</dbReference>
<proteinExistence type="predicted"/>
<evidence type="ECO:0000313" key="3">
    <source>
        <dbReference type="Proteomes" id="UP001295684"/>
    </source>
</evidence>
<gene>
    <name evidence="2" type="ORF">ECRASSUSDP1_LOCUS9515</name>
</gene>
<dbReference type="AlphaFoldDB" id="A0AAD1UNB0"/>
<evidence type="ECO:0000256" key="1">
    <source>
        <dbReference type="SAM" id="MobiDB-lite"/>
    </source>
</evidence>
<feature type="compositionally biased region" description="Acidic residues" evidence="1">
    <location>
        <begin position="391"/>
        <end position="401"/>
    </location>
</feature>
<accession>A0AAD1UNB0</accession>
<name>A0AAD1UNB0_EUPCR</name>
<keyword evidence="3" id="KW-1185">Reference proteome</keyword>